<dbReference type="AlphaFoldDB" id="A0A508SYY9"/>
<feature type="domain" description="SCP" evidence="2">
    <location>
        <begin position="26"/>
        <end position="135"/>
    </location>
</feature>
<evidence type="ECO:0000313" key="4">
    <source>
        <dbReference type="Proteomes" id="UP000328092"/>
    </source>
</evidence>
<dbReference type="OrthoDB" id="9811255at2"/>
<dbReference type="PANTHER" id="PTHR31157:SF1">
    <property type="entry name" value="SCP DOMAIN-CONTAINING PROTEIN"/>
    <property type="match status" value="1"/>
</dbReference>
<feature type="chain" id="PRO_5021241009" description="SCP domain-containing protein" evidence="1">
    <location>
        <begin position="21"/>
        <end position="140"/>
    </location>
</feature>
<evidence type="ECO:0000313" key="3">
    <source>
        <dbReference type="EMBL" id="VIO66604.1"/>
    </source>
</evidence>
<evidence type="ECO:0000259" key="2">
    <source>
        <dbReference type="Pfam" id="PF00188"/>
    </source>
</evidence>
<sequence>MRSAVLALGLVFCFATTAGAADYAGAISSYRRAHAMPAVKLDARLNAVALKQAQAMSASGSVSHSAGGSFFTRIKPLKKRRAAENIGAGFIAFAEMLKQWENSAGHRENLLMPGAKRVGVAFVDNAKSPYRRFWAMVISD</sequence>
<comment type="caution">
    <text evidence="3">The sequence shown here is derived from an EMBL/GenBank/DDBJ whole genome shotgun (WGS) entry which is preliminary data.</text>
</comment>
<dbReference type="Gene3D" id="3.40.33.10">
    <property type="entry name" value="CAP"/>
    <property type="match status" value="1"/>
</dbReference>
<gene>
    <name evidence="3" type="ORF">CI1B_17270</name>
</gene>
<dbReference type="CDD" id="cd05379">
    <property type="entry name" value="CAP_bacterial"/>
    <property type="match status" value="1"/>
</dbReference>
<reference evidence="3" key="1">
    <citation type="submission" date="2019-02" db="EMBL/GenBank/DDBJ databases">
        <authorList>
            <person name="Pothier F.J."/>
        </authorList>
    </citation>
    <scope>NUCLEOTIDE SEQUENCE</scope>
    <source>
        <strain evidence="3">CI-1B</strain>
    </source>
</reference>
<keyword evidence="1" id="KW-0732">Signal</keyword>
<dbReference type="RefSeq" id="WP_139858486.1">
    <property type="nucleotide sequence ID" value="NZ_CAADFC020000004.1"/>
</dbReference>
<feature type="signal peptide" evidence="1">
    <location>
        <begin position="1"/>
        <end position="20"/>
    </location>
</feature>
<dbReference type="Pfam" id="PF00188">
    <property type="entry name" value="CAP"/>
    <property type="match status" value="1"/>
</dbReference>
<dbReference type="Proteomes" id="UP000328092">
    <property type="component" value="Unassembled WGS sequence"/>
</dbReference>
<dbReference type="SUPFAM" id="SSF55797">
    <property type="entry name" value="PR-1-like"/>
    <property type="match status" value="1"/>
</dbReference>
<evidence type="ECO:0000256" key="1">
    <source>
        <dbReference type="SAM" id="SignalP"/>
    </source>
</evidence>
<proteinExistence type="predicted"/>
<dbReference type="PANTHER" id="PTHR31157">
    <property type="entry name" value="SCP DOMAIN-CONTAINING PROTEIN"/>
    <property type="match status" value="1"/>
</dbReference>
<dbReference type="InterPro" id="IPR035940">
    <property type="entry name" value="CAP_sf"/>
</dbReference>
<dbReference type="InterPro" id="IPR014044">
    <property type="entry name" value="CAP_dom"/>
</dbReference>
<protein>
    <recommendedName>
        <fullName evidence="2">SCP domain-containing protein</fullName>
    </recommendedName>
</protein>
<keyword evidence="4" id="KW-1185">Reference proteome</keyword>
<accession>A0A508SYY9</accession>
<organism evidence="3 4">
    <name type="scientific">Bradyrhizobium ivorense</name>
    <dbReference type="NCBI Taxonomy" id="2511166"/>
    <lineage>
        <taxon>Bacteria</taxon>
        <taxon>Pseudomonadati</taxon>
        <taxon>Pseudomonadota</taxon>
        <taxon>Alphaproteobacteria</taxon>
        <taxon>Hyphomicrobiales</taxon>
        <taxon>Nitrobacteraceae</taxon>
        <taxon>Bradyrhizobium</taxon>
    </lineage>
</organism>
<name>A0A508SYY9_9BRAD</name>
<dbReference type="EMBL" id="CAADFC020000004">
    <property type="protein sequence ID" value="VIO66604.1"/>
    <property type="molecule type" value="Genomic_DNA"/>
</dbReference>